<dbReference type="RefSeq" id="WP_003939153.1">
    <property type="nucleotide sequence ID" value="NZ_AOEX01000101.1"/>
</dbReference>
<name>M2Y9B4_9NOCA</name>
<dbReference type="AlphaFoldDB" id="M2Y9B4"/>
<organism evidence="1 2">
    <name type="scientific">Rhodococcus ruber BKS 20-38</name>
    <dbReference type="NCBI Taxonomy" id="1278076"/>
    <lineage>
        <taxon>Bacteria</taxon>
        <taxon>Bacillati</taxon>
        <taxon>Actinomycetota</taxon>
        <taxon>Actinomycetes</taxon>
        <taxon>Mycobacteriales</taxon>
        <taxon>Nocardiaceae</taxon>
        <taxon>Rhodococcus</taxon>
    </lineage>
</organism>
<dbReference type="PATRIC" id="fig|1278076.4.peg.5221"/>
<dbReference type="EMBL" id="AOEX01000101">
    <property type="protein sequence ID" value="EME51517.1"/>
    <property type="molecule type" value="Genomic_DNA"/>
</dbReference>
<gene>
    <name evidence="1" type="ORF">G352_25467</name>
</gene>
<comment type="caution">
    <text evidence="1">The sequence shown here is derived from an EMBL/GenBank/DDBJ whole genome shotgun (WGS) entry which is preliminary data.</text>
</comment>
<reference evidence="1 2" key="1">
    <citation type="journal article" date="2013" name="Genome Announc.">
        <title>Draft Genome Sequence of Rhodococcus ruber Strain BKS 20-38.</title>
        <authorList>
            <person name="Bala M."/>
            <person name="Kumar S."/>
            <person name="Raghava G.P."/>
            <person name="Mayilraj S."/>
        </authorList>
    </citation>
    <scope>NUCLEOTIDE SEQUENCE [LARGE SCALE GENOMIC DNA]</scope>
    <source>
        <strain evidence="1 2">BKS 20-38</strain>
    </source>
</reference>
<evidence type="ECO:0000313" key="1">
    <source>
        <dbReference type="EMBL" id="EME51517.1"/>
    </source>
</evidence>
<proteinExistence type="predicted"/>
<protein>
    <submittedName>
        <fullName evidence="1">Uncharacterized protein</fullName>
    </submittedName>
</protein>
<evidence type="ECO:0000313" key="2">
    <source>
        <dbReference type="Proteomes" id="UP000011731"/>
    </source>
</evidence>
<sequence>MVTGYVVPVFVDRATLEHDCAGSLAELDHCSGDNELLKVTEHTKFRGRAVSLTSEVLGPRIVLPEGLRWRRAAASLAAQLMTESTCAYAQYHNRWLAARVLNG</sequence>
<dbReference type="Proteomes" id="UP000011731">
    <property type="component" value="Unassembled WGS sequence"/>
</dbReference>
<keyword evidence="2" id="KW-1185">Reference proteome</keyword>
<accession>M2Y9B4</accession>